<accession>A0AAV6YVH8</accession>
<feature type="compositionally biased region" description="Basic and acidic residues" evidence="1">
    <location>
        <begin position="47"/>
        <end position="90"/>
    </location>
</feature>
<dbReference type="Proteomes" id="UP000824782">
    <property type="component" value="Unassembled WGS sequence"/>
</dbReference>
<comment type="caution">
    <text evidence="2">The sequence shown here is derived from an EMBL/GenBank/DDBJ whole genome shotgun (WGS) entry which is preliminary data.</text>
</comment>
<organism evidence="2 3">
    <name type="scientific">Engystomops pustulosus</name>
    <name type="common">Tungara frog</name>
    <name type="synonym">Physalaemus pustulosus</name>
    <dbReference type="NCBI Taxonomy" id="76066"/>
    <lineage>
        <taxon>Eukaryota</taxon>
        <taxon>Metazoa</taxon>
        <taxon>Chordata</taxon>
        <taxon>Craniata</taxon>
        <taxon>Vertebrata</taxon>
        <taxon>Euteleostomi</taxon>
        <taxon>Amphibia</taxon>
        <taxon>Batrachia</taxon>
        <taxon>Anura</taxon>
        <taxon>Neobatrachia</taxon>
        <taxon>Hyloidea</taxon>
        <taxon>Leptodactylidae</taxon>
        <taxon>Leiuperinae</taxon>
        <taxon>Engystomops</taxon>
    </lineage>
</organism>
<keyword evidence="3" id="KW-1185">Reference proteome</keyword>
<dbReference type="AlphaFoldDB" id="A0AAV6YVH8"/>
<proteinExistence type="predicted"/>
<feature type="region of interest" description="Disordered" evidence="1">
    <location>
        <begin position="1"/>
        <end position="98"/>
    </location>
</feature>
<evidence type="ECO:0000256" key="1">
    <source>
        <dbReference type="SAM" id="MobiDB-lite"/>
    </source>
</evidence>
<gene>
    <name evidence="2" type="ORF">GDO81_021747</name>
</gene>
<evidence type="ECO:0000313" key="3">
    <source>
        <dbReference type="Proteomes" id="UP000824782"/>
    </source>
</evidence>
<evidence type="ECO:0000313" key="2">
    <source>
        <dbReference type="EMBL" id="KAG8538935.1"/>
    </source>
</evidence>
<reference evidence="2" key="1">
    <citation type="thesis" date="2020" institute="ProQuest LLC" country="789 East Eisenhower Parkway, Ann Arbor, MI, USA">
        <title>Comparative Genomics and Chromosome Evolution.</title>
        <authorList>
            <person name="Mudd A.B."/>
        </authorList>
    </citation>
    <scope>NUCLEOTIDE SEQUENCE</scope>
    <source>
        <strain evidence="2">237g6f4</strain>
        <tissue evidence="2">Blood</tissue>
    </source>
</reference>
<protein>
    <submittedName>
        <fullName evidence="2">Uncharacterized protein</fullName>
    </submittedName>
</protein>
<dbReference type="EMBL" id="WNYA01017490">
    <property type="protein sequence ID" value="KAG8538935.1"/>
    <property type="molecule type" value="Genomic_DNA"/>
</dbReference>
<sequence>MPAPPPKENAWVKRNTAPPPNRSLSSESSQSGGDRHNSERQQSGQRGGDENKEDGLEHESKTGGRNAGERGRTSDRKEKDSELSKEERAAKFSQASKYAALCVDGEDEAEEYAD</sequence>
<name>A0AAV6YVH8_ENGPU</name>